<dbReference type="PRINTS" id="PR00119">
    <property type="entry name" value="CATATPASE"/>
</dbReference>
<dbReference type="CDD" id="cd02079">
    <property type="entry name" value="P-type_ATPase_HM"/>
    <property type="match status" value="1"/>
</dbReference>
<dbReference type="NCBIfam" id="TIGR01494">
    <property type="entry name" value="ATPase_P-type"/>
    <property type="match status" value="2"/>
</dbReference>
<organism evidence="17 18">
    <name type="scientific">Pseudacidovorax intermedius</name>
    <dbReference type="NCBI Taxonomy" id="433924"/>
    <lineage>
        <taxon>Bacteria</taxon>
        <taxon>Pseudomonadati</taxon>
        <taxon>Pseudomonadota</taxon>
        <taxon>Betaproteobacteria</taxon>
        <taxon>Burkholderiales</taxon>
        <taxon>Comamonadaceae</taxon>
        <taxon>Pseudacidovorax</taxon>
    </lineage>
</organism>
<feature type="transmembrane region" description="Helical" evidence="15">
    <location>
        <begin position="381"/>
        <end position="401"/>
    </location>
</feature>
<dbReference type="SUPFAM" id="SSF55008">
    <property type="entry name" value="HMA, heavy metal-associated domain"/>
    <property type="match status" value="1"/>
</dbReference>
<evidence type="ECO:0000256" key="8">
    <source>
        <dbReference type="ARBA" id="ARBA00022741"/>
    </source>
</evidence>
<dbReference type="GO" id="GO:0016887">
    <property type="term" value="F:ATP hydrolysis activity"/>
    <property type="evidence" value="ECO:0007669"/>
    <property type="project" value="InterPro"/>
</dbReference>
<dbReference type="InterPro" id="IPR023298">
    <property type="entry name" value="ATPase_P-typ_TM_dom_sf"/>
</dbReference>
<dbReference type="STRING" id="433924.NS331_21430"/>
<dbReference type="InterPro" id="IPR036163">
    <property type="entry name" value="HMA_dom_sf"/>
</dbReference>
<dbReference type="Gene3D" id="3.40.50.1000">
    <property type="entry name" value="HAD superfamily/HAD-like"/>
    <property type="match status" value="1"/>
</dbReference>
<proteinExistence type="inferred from homology"/>
<dbReference type="InterPro" id="IPR027256">
    <property type="entry name" value="P-typ_ATPase_IB"/>
</dbReference>
<keyword evidence="7 15" id="KW-0479">Metal-binding</keyword>
<dbReference type="InterPro" id="IPR001757">
    <property type="entry name" value="P_typ_ATPase"/>
</dbReference>
<dbReference type="PANTHER" id="PTHR43520">
    <property type="entry name" value="ATP7, ISOFORM B"/>
    <property type="match status" value="1"/>
</dbReference>
<dbReference type="SUPFAM" id="SSF81665">
    <property type="entry name" value="Calcium ATPase, transmembrane domain M"/>
    <property type="match status" value="1"/>
</dbReference>
<dbReference type="InterPro" id="IPR008250">
    <property type="entry name" value="ATPase_P-typ_transduc_dom_A_sf"/>
</dbReference>
<dbReference type="Pfam" id="PF00403">
    <property type="entry name" value="HMA"/>
    <property type="match status" value="1"/>
</dbReference>
<dbReference type="InterPro" id="IPR006121">
    <property type="entry name" value="HMA_dom"/>
</dbReference>
<evidence type="ECO:0000256" key="13">
    <source>
        <dbReference type="ARBA" id="ARBA00023065"/>
    </source>
</evidence>
<dbReference type="InterPro" id="IPR059000">
    <property type="entry name" value="ATPase_P-type_domA"/>
</dbReference>
<evidence type="ECO:0000256" key="15">
    <source>
        <dbReference type="RuleBase" id="RU362081"/>
    </source>
</evidence>
<dbReference type="Pfam" id="PF00122">
    <property type="entry name" value="E1-E2_ATPase"/>
    <property type="match status" value="1"/>
</dbReference>
<evidence type="ECO:0000313" key="18">
    <source>
        <dbReference type="Proteomes" id="UP000255265"/>
    </source>
</evidence>
<feature type="transmembrane region" description="Helical" evidence="15">
    <location>
        <begin position="228"/>
        <end position="246"/>
    </location>
</feature>
<evidence type="ECO:0000256" key="6">
    <source>
        <dbReference type="ARBA" id="ARBA00022692"/>
    </source>
</evidence>
<dbReference type="PANTHER" id="PTHR43520:SF5">
    <property type="entry name" value="CATION-TRANSPORTING P-TYPE ATPASE-RELATED"/>
    <property type="match status" value="1"/>
</dbReference>
<keyword evidence="11" id="KW-1278">Translocase</keyword>
<keyword evidence="18" id="KW-1185">Reference proteome</keyword>
<comment type="similarity">
    <text evidence="2 15">Belongs to the cation transport ATPase (P-type) (TC 3.A.3) family. Type IB subfamily.</text>
</comment>
<keyword evidence="9 15" id="KW-0067">ATP-binding</keyword>
<dbReference type="SUPFAM" id="SSF81653">
    <property type="entry name" value="Calcium ATPase, transduction domain A"/>
    <property type="match status" value="1"/>
</dbReference>
<feature type="transmembrane region" description="Helical" evidence="15">
    <location>
        <begin position="127"/>
        <end position="146"/>
    </location>
</feature>
<dbReference type="AlphaFoldDB" id="A0A370FCM3"/>
<feature type="transmembrane region" description="Helical" evidence="15">
    <location>
        <begin position="166"/>
        <end position="184"/>
    </location>
</feature>
<dbReference type="GO" id="GO:0043682">
    <property type="term" value="F:P-type divalent copper transporter activity"/>
    <property type="evidence" value="ECO:0007669"/>
    <property type="project" value="TreeGrafter"/>
</dbReference>
<evidence type="ECO:0000256" key="5">
    <source>
        <dbReference type="ARBA" id="ARBA00022553"/>
    </source>
</evidence>
<evidence type="ECO:0000256" key="4">
    <source>
        <dbReference type="ARBA" id="ARBA00022475"/>
    </source>
</evidence>
<dbReference type="NCBIfam" id="TIGR01525">
    <property type="entry name" value="ATPase-IB_hvy"/>
    <property type="match status" value="1"/>
</dbReference>
<feature type="transmembrane region" description="Helical" evidence="15">
    <location>
        <begin position="196"/>
        <end position="216"/>
    </location>
</feature>
<reference evidence="17 18" key="1">
    <citation type="submission" date="2018-07" db="EMBL/GenBank/DDBJ databases">
        <title>Genomic Encyclopedia of Type Strains, Phase IV (KMG-IV): sequencing the most valuable type-strain genomes for metagenomic binning, comparative biology and taxonomic classification.</title>
        <authorList>
            <person name="Goeker M."/>
        </authorList>
    </citation>
    <scope>NUCLEOTIDE SEQUENCE [LARGE SCALE GENOMIC DNA]</scope>
    <source>
        <strain evidence="17 18">DSM 21352</strain>
    </source>
</reference>
<dbReference type="GO" id="GO:0005507">
    <property type="term" value="F:copper ion binding"/>
    <property type="evidence" value="ECO:0007669"/>
    <property type="project" value="TreeGrafter"/>
</dbReference>
<evidence type="ECO:0000256" key="11">
    <source>
        <dbReference type="ARBA" id="ARBA00022967"/>
    </source>
</evidence>
<dbReference type="GO" id="GO:0055070">
    <property type="term" value="P:copper ion homeostasis"/>
    <property type="evidence" value="ECO:0007669"/>
    <property type="project" value="TreeGrafter"/>
</dbReference>
<keyword evidence="10" id="KW-0460">Magnesium</keyword>
<dbReference type="RefSeq" id="WP_114804139.1">
    <property type="nucleotide sequence ID" value="NZ_QQAV01000009.1"/>
</dbReference>
<evidence type="ECO:0000256" key="14">
    <source>
        <dbReference type="ARBA" id="ARBA00023136"/>
    </source>
</evidence>
<evidence type="ECO:0000256" key="10">
    <source>
        <dbReference type="ARBA" id="ARBA00022842"/>
    </source>
</evidence>
<keyword evidence="6 15" id="KW-0812">Transmembrane</keyword>
<name>A0A370FCM3_9BURK</name>
<evidence type="ECO:0000256" key="2">
    <source>
        <dbReference type="ARBA" id="ARBA00006024"/>
    </source>
</evidence>
<keyword evidence="4 15" id="KW-1003">Cell membrane</keyword>
<dbReference type="Gene3D" id="3.40.1110.10">
    <property type="entry name" value="Calcium-transporting ATPase, cytoplasmic domain N"/>
    <property type="match status" value="1"/>
</dbReference>
<gene>
    <name evidence="17" type="ORF">DFR41_10942</name>
</gene>
<dbReference type="GO" id="GO:0005524">
    <property type="term" value="F:ATP binding"/>
    <property type="evidence" value="ECO:0007669"/>
    <property type="project" value="UniProtKB-UniRule"/>
</dbReference>
<evidence type="ECO:0000256" key="3">
    <source>
        <dbReference type="ARBA" id="ARBA00022448"/>
    </source>
</evidence>
<evidence type="ECO:0000256" key="7">
    <source>
        <dbReference type="ARBA" id="ARBA00022723"/>
    </source>
</evidence>
<dbReference type="InterPro" id="IPR036412">
    <property type="entry name" value="HAD-like_sf"/>
</dbReference>
<accession>A0A370FCM3</accession>
<keyword evidence="13" id="KW-0406">Ion transport</keyword>
<protein>
    <submittedName>
        <fullName evidence="17">Cu2+-exporting ATPase</fullName>
    </submittedName>
</protein>
<sequence>MQAALPLGSASAPTEADVQARTALDDPAEWPAFGHELRAGGDWESQVCVDGIHCAACAFTIEDALLRLPGVRKVTVNAASRRARVVWSPSQVQPSRWFAAVAEAGYRFAPAADASLRIARQKEARRALFRWLVAGLCMMQVMMYALPAYVAGPGEMTPDIERLLRWASWVLTLPVMAFACGPFFGSAWRDLRHGRIGMDVPVALGMAIAFVVSTAGTFDPQGPLGHEVYFDSLTMFVFFLLTGRWLESRLRDRTAGALDALAGRLPETAERRQIHGGFERVPLRRVQVGDVLRVRPGESFPADGIVVDGDTLADEALLTGESRPVAKPYGEAVHAGSHNLSAPVLVLVRQVGSGTRFAQIVALMESAAMQRPRLAAMADRIARPFLLAVVLAAGGAALWWWPVDRGHALMVAVSVLIVTCPCALSLATPAAMLASAGALARRGVLVAHMQALESLATAQAVVFDKTGTLTRGTPRLDRVYSRRGTLPGDALELAVALAEGSLHPAARALRQAWDAQHRLPPAWRAEAVQEQHGQGMQGTLSPQQGDAPGRHVRLGSAAFCEARALETDAMQVHLSDDEGWVASFALAEDLRPEAPEAIARLKAQGLVPRLLSGDREAAAQRLAASADIDTARGGCSPEDKLHEVRRLQAQGRAVAMVGDGLNDGPVIAQADASFAFGNAVPLTQARADFVVLADSLQAVPDTVAQARRTLRIVRQNLAWSAAYNALCVPLALAGWLPAWLAGLGMALSSLVVVLNSARLSRMDAGESQAAVASAEHMPAHATLVPQG</sequence>
<dbReference type="EMBL" id="QQAV01000009">
    <property type="protein sequence ID" value="RDI21246.1"/>
    <property type="molecule type" value="Genomic_DNA"/>
</dbReference>
<dbReference type="InterPro" id="IPR018303">
    <property type="entry name" value="ATPase_P-typ_P_site"/>
</dbReference>
<evidence type="ECO:0000313" key="17">
    <source>
        <dbReference type="EMBL" id="RDI21246.1"/>
    </source>
</evidence>
<dbReference type="Gene3D" id="2.70.150.10">
    <property type="entry name" value="Calcium-transporting ATPase, cytoplasmic transduction domain A"/>
    <property type="match status" value="1"/>
</dbReference>
<dbReference type="InterPro" id="IPR023299">
    <property type="entry name" value="ATPase_P-typ_cyto_dom_N"/>
</dbReference>
<comment type="caution">
    <text evidence="17">The sequence shown here is derived from an EMBL/GenBank/DDBJ whole genome shotgun (WGS) entry which is preliminary data.</text>
</comment>
<comment type="subcellular location">
    <subcellularLocation>
        <location evidence="1">Cell membrane</location>
        <topology evidence="1">Multi-pass membrane protein</topology>
    </subcellularLocation>
</comment>
<feature type="transmembrane region" description="Helical" evidence="15">
    <location>
        <begin position="717"/>
        <end position="733"/>
    </location>
</feature>
<dbReference type="InterPro" id="IPR023214">
    <property type="entry name" value="HAD_sf"/>
</dbReference>
<dbReference type="OrthoDB" id="8552908at2"/>
<evidence type="ECO:0000259" key="16">
    <source>
        <dbReference type="PROSITE" id="PS50846"/>
    </source>
</evidence>
<feature type="transmembrane region" description="Helical" evidence="15">
    <location>
        <begin position="407"/>
        <end position="440"/>
    </location>
</feature>
<dbReference type="GO" id="GO:0005886">
    <property type="term" value="C:plasma membrane"/>
    <property type="evidence" value="ECO:0007669"/>
    <property type="project" value="UniProtKB-SubCell"/>
</dbReference>
<keyword evidence="8 15" id="KW-0547">Nucleotide-binding</keyword>
<dbReference type="Pfam" id="PF00702">
    <property type="entry name" value="Hydrolase"/>
    <property type="match status" value="1"/>
</dbReference>
<dbReference type="PROSITE" id="PS50846">
    <property type="entry name" value="HMA_2"/>
    <property type="match status" value="1"/>
</dbReference>
<keyword evidence="5" id="KW-0597">Phosphoprotein</keyword>
<dbReference type="CDD" id="cd00371">
    <property type="entry name" value="HMA"/>
    <property type="match status" value="1"/>
</dbReference>
<feature type="domain" description="HMA" evidence="16">
    <location>
        <begin position="43"/>
        <end position="109"/>
    </location>
</feature>
<dbReference type="Gene3D" id="3.30.70.100">
    <property type="match status" value="1"/>
</dbReference>
<evidence type="ECO:0000256" key="12">
    <source>
        <dbReference type="ARBA" id="ARBA00022989"/>
    </source>
</evidence>
<keyword evidence="3" id="KW-0813">Transport</keyword>
<dbReference type="SUPFAM" id="SSF56784">
    <property type="entry name" value="HAD-like"/>
    <property type="match status" value="1"/>
</dbReference>
<dbReference type="NCBIfam" id="TIGR01511">
    <property type="entry name" value="ATPase-IB1_Cu"/>
    <property type="match status" value="1"/>
</dbReference>
<dbReference type="PROSITE" id="PS00154">
    <property type="entry name" value="ATPASE_E1_E2"/>
    <property type="match status" value="1"/>
</dbReference>
<evidence type="ECO:0000256" key="9">
    <source>
        <dbReference type="ARBA" id="ARBA00022840"/>
    </source>
</evidence>
<dbReference type="Proteomes" id="UP000255265">
    <property type="component" value="Unassembled WGS sequence"/>
</dbReference>
<keyword evidence="14 15" id="KW-0472">Membrane</keyword>
<keyword evidence="12 15" id="KW-1133">Transmembrane helix</keyword>
<evidence type="ECO:0000256" key="1">
    <source>
        <dbReference type="ARBA" id="ARBA00004651"/>
    </source>
</evidence>